<dbReference type="SUPFAM" id="SSF49599">
    <property type="entry name" value="TRAF domain-like"/>
    <property type="match status" value="1"/>
</dbReference>
<name>A0A2Z6QJ32_9GLOM</name>
<dbReference type="SUPFAM" id="SSF54695">
    <property type="entry name" value="POZ domain"/>
    <property type="match status" value="1"/>
</dbReference>
<dbReference type="InterPro" id="IPR011333">
    <property type="entry name" value="SKP1/BTB/POZ_sf"/>
</dbReference>
<sequence>MNSYPTSNTFLWELGSFQHYVKTISNQNRIYSPKFWLPSSINSDDNKICDNCGNTYNTSDINPNNLKNSIVQKDTDNLLTYNFWQFRMYPNGNVGHENYISIFLKAILTPYEKIHNITSRQQKFLLELGKLGPTTIINNNNLIHVPTRKQVVKQQIFEFTFDFSKDNVTCGFPKFCSLELLFPDNDKSKEIDLFIQVTVLGNDLSRSNLLLLLDDDSINQKQLQQQQQEDEEIGNHFEGFSGDVVDYFKNELFVDVEFLFDCGSTLKAHRIILATRCNYFKTMFQSGFKESNLDKIPIHYVKYDVFNVILHYIYTGKLMDLNDENSYLILRDSYKHSDLMGLSSLKRLIAKNVIKLINNDNWNEILIMGWQYDDLLLRTKGLKYVKEHWDSIKRSDNLRDILNNSNVDCIEELFLVANGTDHLVR</sequence>
<dbReference type="Gene3D" id="2.60.210.10">
    <property type="entry name" value="Apoptosis, Tumor Necrosis Factor Receptor Associated Protein 2, Chain A"/>
    <property type="match status" value="1"/>
</dbReference>
<dbReference type="InterPro" id="IPR008974">
    <property type="entry name" value="TRAF-like"/>
</dbReference>
<dbReference type="InterPro" id="IPR000210">
    <property type="entry name" value="BTB/POZ_dom"/>
</dbReference>
<dbReference type="Gene3D" id="3.30.710.10">
    <property type="entry name" value="Potassium Channel Kv1.1, Chain A"/>
    <property type="match status" value="1"/>
</dbReference>
<dbReference type="GO" id="GO:0030163">
    <property type="term" value="P:protein catabolic process"/>
    <property type="evidence" value="ECO:0007669"/>
    <property type="project" value="UniProtKB-ARBA"/>
</dbReference>
<feature type="domain" description="BTB" evidence="1">
    <location>
        <begin position="254"/>
        <end position="318"/>
    </location>
</feature>
<evidence type="ECO:0000313" key="2">
    <source>
        <dbReference type="EMBL" id="GBB90107.1"/>
    </source>
</evidence>
<keyword evidence="3" id="KW-1185">Reference proteome</keyword>
<gene>
    <name evidence="2" type="ORF">RclHR1_00170011</name>
</gene>
<dbReference type="PANTHER" id="PTHR24413">
    <property type="entry name" value="SPECKLE-TYPE POZ PROTEIN"/>
    <property type="match status" value="1"/>
</dbReference>
<organism evidence="2 3">
    <name type="scientific">Rhizophagus clarus</name>
    <dbReference type="NCBI Taxonomy" id="94130"/>
    <lineage>
        <taxon>Eukaryota</taxon>
        <taxon>Fungi</taxon>
        <taxon>Fungi incertae sedis</taxon>
        <taxon>Mucoromycota</taxon>
        <taxon>Glomeromycotina</taxon>
        <taxon>Glomeromycetes</taxon>
        <taxon>Glomerales</taxon>
        <taxon>Glomeraceae</taxon>
        <taxon>Rhizophagus</taxon>
    </lineage>
</organism>
<dbReference type="CDD" id="cd18186">
    <property type="entry name" value="BTB_POZ_ZBTB_KLHL-like"/>
    <property type="match status" value="1"/>
</dbReference>
<evidence type="ECO:0000313" key="3">
    <source>
        <dbReference type="Proteomes" id="UP000247702"/>
    </source>
</evidence>
<reference evidence="2 3" key="1">
    <citation type="submission" date="2017-11" db="EMBL/GenBank/DDBJ databases">
        <title>The genome of Rhizophagus clarus HR1 reveals common genetic basis of auxotrophy among arbuscular mycorrhizal fungi.</title>
        <authorList>
            <person name="Kobayashi Y."/>
        </authorList>
    </citation>
    <scope>NUCLEOTIDE SEQUENCE [LARGE SCALE GENOMIC DNA]</scope>
    <source>
        <strain evidence="2 3">HR1</strain>
    </source>
</reference>
<dbReference type="Pfam" id="PF00651">
    <property type="entry name" value="BTB"/>
    <property type="match status" value="1"/>
</dbReference>
<protein>
    <recommendedName>
        <fullName evidence="1">BTB domain-containing protein</fullName>
    </recommendedName>
</protein>
<evidence type="ECO:0000259" key="1">
    <source>
        <dbReference type="PROSITE" id="PS50097"/>
    </source>
</evidence>
<dbReference type="CDD" id="cd00121">
    <property type="entry name" value="MATH"/>
    <property type="match status" value="1"/>
</dbReference>
<dbReference type="STRING" id="94130.A0A2Z6QJ32"/>
<dbReference type="AlphaFoldDB" id="A0A2Z6QJ32"/>
<dbReference type="EMBL" id="BEXD01000779">
    <property type="protein sequence ID" value="GBB90107.1"/>
    <property type="molecule type" value="Genomic_DNA"/>
</dbReference>
<dbReference type="Proteomes" id="UP000247702">
    <property type="component" value="Unassembled WGS sequence"/>
</dbReference>
<dbReference type="PROSITE" id="PS50097">
    <property type="entry name" value="BTB"/>
    <property type="match status" value="1"/>
</dbReference>
<dbReference type="InterPro" id="IPR002083">
    <property type="entry name" value="MATH/TRAF_dom"/>
</dbReference>
<comment type="caution">
    <text evidence="2">The sequence shown here is derived from an EMBL/GenBank/DDBJ whole genome shotgun (WGS) entry which is preliminary data.</text>
</comment>
<accession>A0A2Z6QJ32</accession>
<dbReference type="SMART" id="SM00225">
    <property type="entry name" value="BTB"/>
    <property type="match status" value="1"/>
</dbReference>
<proteinExistence type="predicted"/>